<dbReference type="SMART" id="SM00267">
    <property type="entry name" value="GGDEF"/>
    <property type="match status" value="1"/>
</dbReference>
<dbReference type="PANTHER" id="PTHR33121">
    <property type="entry name" value="CYCLIC DI-GMP PHOSPHODIESTERASE PDEF"/>
    <property type="match status" value="1"/>
</dbReference>
<dbReference type="Gene3D" id="3.30.450.40">
    <property type="match status" value="1"/>
</dbReference>
<dbReference type="InterPro" id="IPR050706">
    <property type="entry name" value="Cyclic-di-GMP_PDE-like"/>
</dbReference>
<dbReference type="PANTHER" id="PTHR33121:SF19">
    <property type="entry name" value="CYCLIC DI-GMP PHOSPHODIESTERASE PA2567"/>
    <property type="match status" value="1"/>
</dbReference>
<evidence type="ECO:0000259" key="1">
    <source>
        <dbReference type="PROSITE" id="PS50883"/>
    </source>
</evidence>
<reference evidence="3 4" key="1">
    <citation type="submission" date="2019-06" db="EMBL/GenBank/DDBJ databases">
        <title>YIM 131921 draft genome.</title>
        <authorList>
            <person name="Jiang L."/>
        </authorList>
    </citation>
    <scope>NUCLEOTIDE SEQUENCE [LARGE SCALE GENOMIC DNA]</scope>
    <source>
        <strain evidence="3 4">YIM 131921</strain>
    </source>
</reference>
<keyword evidence="4" id="KW-1185">Reference proteome</keyword>
<dbReference type="Pfam" id="PF00563">
    <property type="entry name" value="EAL"/>
    <property type="match status" value="1"/>
</dbReference>
<dbReference type="InterPro" id="IPR001633">
    <property type="entry name" value="EAL_dom"/>
</dbReference>
<dbReference type="SUPFAM" id="SSF55073">
    <property type="entry name" value="Nucleotide cyclase"/>
    <property type="match status" value="1"/>
</dbReference>
<dbReference type="AlphaFoldDB" id="A0A5C4MHN1"/>
<dbReference type="InterPro" id="IPR043128">
    <property type="entry name" value="Rev_trsase/Diguanyl_cyclase"/>
</dbReference>
<dbReference type="Pfam" id="PF01590">
    <property type="entry name" value="GAF"/>
    <property type="match status" value="1"/>
</dbReference>
<dbReference type="EMBL" id="VDFU01000061">
    <property type="protein sequence ID" value="TNC43768.1"/>
    <property type="molecule type" value="Genomic_DNA"/>
</dbReference>
<organism evidence="3 4">
    <name type="scientific">Rubellimicrobium rubrum</name>
    <dbReference type="NCBI Taxonomy" id="2585369"/>
    <lineage>
        <taxon>Bacteria</taxon>
        <taxon>Pseudomonadati</taxon>
        <taxon>Pseudomonadota</taxon>
        <taxon>Alphaproteobacteria</taxon>
        <taxon>Rhodobacterales</taxon>
        <taxon>Roseobacteraceae</taxon>
        <taxon>Rubellimicrobium</taxon>
    </lineage>
</organism>
<evidence type="ECO:0000313" key="3">
    <source>
        <dbReference type="EMBL" id="TNC43768.1"/>
    </source>
</evidence>
<proteinExistence type="predicted"/>
<sequence length="597" mass="64940">MIAREDERLQVLRNLRLLDTAPSESFDRITRMAAKLFDLPIAAVSLTDGHRQWFKSKVGVEHNSIPRIKAPCARVAEEADMLVIPDLGADAHYADSHLAASGIRFYAGAPLVTSDGFGLGALCVLGTEPRHASPDELAALHDLAAIVMSQIELQHAYGRIDPVSQLPNRTQFLEDLDDLALGSVGAKRLAVLVDIGRMDQVASLTSIHGTGAVDDIVEAMARRFQDEIGPERTVYHVGPTQFALLAPAEIEVQAYLDTLRMRLKGTRSEVTTHFVMTPAIGVAPFVVGRTTAKDVLRTAYSAVQVAYGRADSVSLYSEASDVSHSRRHGLLASFGSALVRSGELRAVFQPRIDLASRHCVSVEALLRWAHPTLGPVSPAEFIPVVEQSGLARPMTEWVLGNALRKVADWRASGTDLHVSVNVTSSNVEDVAFVETVSAMLDRLRVPAAALELEITEGTVMGNTAQAVTCLTGLRSLGVRVSIDDFGTGYSSLSYLRRLPIDAVKIDQSFVRNMVTDEKDHSLVRSLVGLSHDLGFRVVAEGVETDTDRVLLERMGCDEGQGYLFARPLEASDFPLWLDAFHAPARVSQRRELVELTG</sequence>
<accession>A0A5C4MHN1</accession>
<protein>
    <submittedName>
        <fullName evidence="3">EAL domain-containing protein</fullName>
    </submittedName>
</protein>
<dbReference type="InterPro" id="IPR003018">
    <property type="entry name" value="GAF"/>
</dbReference>
<dbReference type="InterPro" id="IPR000160">
    <property type="entry name" value="GGDEF_dom"/>
</dbReference>
<dbReference type="PROSITE" id="PS50883">
    <property type="entry name" value="EAL"/>
    <property type="match status" value="1"/>
</dbReference>
<dbReference type="CDD" id="cd01948">
    <property type="entry name" value="EAL"/>
    <property type="match status" value="1"/>
</dbReference>
<dbReference type="SUPFAM" id="SSF141868">
    <property type="entry name" value="EAL domain-like"/>
    <property type="match status" value="1"/>
</dbReference>
<dbReference type="Proteomes" id="UP000305887">
    <property type="component" value="Unassembled WGS sequence"/>
</dbReference>
<dbReference type="SUPFAM" id="SSF55781">
    <property type="entry name" value="GAF domain-like"/>
    <property type="match status" value="1"/>
</dbReference>
<dbReference type="Gene3D" id="3.30.70.270">
    <property type="match status" value="1"/>
</dbReference>
<dbReference type="SMART" id="SM00065">
    <property type="entry name" value="GAF"/>
    <property type="match status" value="1"/>
</dbReference>
<evidence type="ECO:0000313" key="4">
    <source>
        <dbReference type="Proteomes" id="UP000305887"/>
    </source>
</evidence>
<dbReference type="InterPro" id="IPR035919">
    <property type="entry name" value="EAL_sf"/>
</dbReference>
<dbReference type="Gene3D" id="3.20.20.450">
    <property type="entry name" value="EAL domain"/>
    <property type="match status" value="1"/>
</dbReference>
<gene>
    <name evidence="3" type="ORF">FHG66_20825</name>
</gene>
<dbReference type="SMART" id="SM00052">
    <property type="entry name" value="EAL"/>
    <property type="match status" value="1"/>
</dbReference>
<evidence type="ECO:0000259" key="2">
    <source>
        <dbReference type="PROSITE" id="PS50887"/>
    </source>
</evidence>
<feature type="domain" description="EAL" evidence="1">
    <location>
        <begin position="327"/>
        <end position="581"/>
    </location>
</feature>
<dbReference type="InterPro" id="IPR029787">
    <property type="entry name" value="Nucleotide_cyclase"/>
</dbReference>
<dbReference type="GO" id="GO:0071111">
    <property type="term" value="F:cyclic-guanylate-specific phosphodiesterase activity"/>
    <property type="evidence" value="ECO:0007669"/>
    <property type="project" value="InterPro"/>
</dbReference>
<dbReference type="InterPro" id="IPR029016">
    <property type="entry name" value="GAF-like_dom_sf"/>
</dbReference>
<name>A0A5C4MHN1_9RHOB</name>
<comment type="caution">
    <text evidence="3">The sequence shown here is derived from an EMBL/GenBank/DDBJ whole genome shotgun (WGS) entry which is preliminary data.</text>
</comment>
<dbReference type="OrthoDB" id="9814202at2"/>
<dbReference type="PROSITE" id="PS50887">
    <property type="entry name" value="GGDEF"/>
    <property type="match status" value="1"/>
</dbReference>
<dbReference type="RefSeq" id="WP_139079071.1">
    <property type="nucleotide sequence ID" value="NZ_VDFU01000061.1"/>
</dbReference>
<dbReference type="Pfam" id="PF00990">
    <property type="entry name" value="GGDEF"/>
    <property type="match status" value="1"/>
</dbReference>
<feature type="domain" description="GGDEF" evidence="2">
    <location>
        <begin position="186"/>
        <end position="318"/>
    </location>
</feature>